<gene>
    <name evidence="1" type="ORF">N7456_000936</name>
</gene>
<proteinExistence type="predicted"/>
<reference evidence="1" key="2">
    <citation type="journal article" date="2023" name="IMA Fungus">
        <title>Comparative genomic study of the Penicillium genus elucidates a diverse pangenome and 15 lateral gene transfer events.</title>
        <authorList>
            <person name="Petersen C."/>
            <person name="Sorensen T."/>
            <person name="Nielsen M.R."/>
            <person name="Sondergaard T.E."/>
            <person name="Sorensen J.L."/>
            <person name="Fitzpatrick D.A."/>
            <person name="Frisvad J.C."/>
            <person name="Nielsen K.L."/>
        </authorList>
    </citation>
    <scope>NUCLEOTIDE SEQUENCE</scope>
    <source>
        <strain evidence="1">IBT 30069</strain>
    </source>
</reference>
<protein>
    <submittedName>
        <fullName evidence="1">Uncharacterized protein</fullName>
    </submittedName>
</protein>
<reference evidence="1" key="1">
    <citation type="submission" date="2022-11" db="EMBL/GenBank/DDBJ databases">
        <authorList>
            <person name="Petersen C."/>
        </authorList>
    </citation>
    <scope>NUCLEOTIDE SEQUENCE</scope>
    <source>
        <strain evidence="1">IBT 30069</strain>
    </source>
</reference>
<dbReference type="Proteomes" id="UP001149165">
    <property type="component" value="Unassembled WGS sequence"/>
</dbReference>
<dbReference type="OrthoDB" id="3343459at2759"/>
<name>A0A9W9GEG3_9EURO</name>
<organism evidence="1 2">
    <name type="scientific">Penicillium angulare</name>
    <dbReference type="NCBI Taxonomy" id="116970"/>
    <lineage>
        <taxon>Eukaryota</taxon>
        <taxon>Fungi</taxon>
        <taxon>Dikarya</taxon>
        <taxon>Ascomycota</taxon>
        <taxon>Pezizomycotina</taxon>
        <taxon>Eurotiomycetes</taxon>
        <taxon>Eurotiomycetidae</taxon>
        <taxon>Eurotiales</taxon>
        <taxon>Aspergillaceae</taxon>
        <taxon>Penicillium</taxon>
    </lineage>
</organism>
<keyword evidence="2" id="KW-1185">Reference proteome</keyword>
<dbReference type="EMBL" id="JAPQKH010000001">
    <property type="protein sequence ID" value="KAJ5116588.1"/>
    <property type="molecule type" value="Genomic_DNA"/>
</dbReference>
<evidence type="ECO:0000313" key="1">
    <source>
        <dbReference type="EMBL" id="KAJ5116588.1"/>
    </source>
</evidence>
<accession>A0A9W9GEG3</accession>
<dbReference type="AlphaFoldDB" id="A0A9W9GEG3"/>
<sequence>MSIPIAPDERQLTVAIDQLNMPLLSSNQYQLHVAKSVIANGKLVFNTVWRSKTLSPFVDIKWKPVYGFNWTSDVPASGISITAQGNWMQCNVGQAVDIASSGFFTTSASQPDPNSMMIGVNNYAAENPEGIRIIIGVQNASGSFDPIFVDPSSIPLNATATFQPQEQIQWWYEAGSKQGTVFTKHATKIETADYSGPDPATQSWKKKSIFDYKKGTWTTTVRK</sequence>
<evidence type="ECO:0000313" key="2">
    <source>
        <dbReference type="Proteomes" id="UP001149165"/>
    </source>
</evidence>
<comment type="caution">
    <text evidence="1">The sequence shown here is derived from an EMBL/GenBank/DDBJ whole genome shotgun (WGS) entry which is preliminary data.</text>
</comment>